<evidence type="ECO:0000256" key="3">
    <source>
        <dbReference type="ARBA" id="ARBA00022679"/>
    </source>
</evidence>
<dbReference type="FunFam" id="3.40.250.10:FF:000015">
    <property type="entry name" value="Sulfurtransferase"/>
    <property type="match status" value="1"/>
</dbReference>
<dbReference type="PROSITE" id="PS50206">
    <property type="entry name" value="RHODANESE_3"/>
    <property type="match status" value="2"/>
</dbReference>
<dbReference type="EMBL" id="CP066786">
    <property type="protein sequence ID" value="QQM28863.1"/>
    <property type="molecule type" value="Genomic_DNA"/>
</dbReference>
<evidence type="ECO:0000256" key="8">
    <source>
        <dbReference type="ARBA" id="ARBA00078354"/>
    </source>
</evidence>
<keyword evidence="4" id="KW-0677">Repeat</keyword>
<dbReference type="PROSITE" id="PS00380">
    <property type="entry name" value="RHODANESE_1"/>
    <property type="match status" value="1"/>
</dbReference>
<dbReference type="InterPro" id="IPR045078">
    <property type="entry name" value="TST/MPST-like"/>
</dbReference>
<dbReference type="Pfam" id="PF00581">
    <property type="entry name" value="Rhodanese"/>
    <property type="match status" value="2"/>
</dbReference>
<feature type="region of interest" description="Disordered" evidence="9">
    <location>
        <begin position="178"/>
        <end position="200"/>
    </location>
</feature>
<evidence type="ECO:0000256" key="1">
    <source>
        <dbReference type="ARBA" id="ARBA00004496"/>
    </source>
</evidence>
<feature type="domain" description="Rhodanese" evidence="10">
    <location>
        <begin position="19"/>
        <end position="136"/>
    </location>
</feature>
<dbReference type="Gene3D" id="3.40.250.10">
    <property type="entry name" value="Rhodanese-like domain"/>
    <property type="match status" value="2"/>
</dbReference>
<comment type="catalytic activity">
    <reaction evidence="5">
        <text>2-oxo-3-sulfanylpropanoate + [thioredoxin]-dithiol = [thioredoxin]-disulfide + hydrogen sulfide + pyruvate + H(+)</text>
        <dbReference type="Rhea" id="RHEA:21740"/>
        <dbReference type="Rhea" id="RHEA-COMP:10698"/>
        <dbReference type="Rhea" id="RHEA-COMP:10700"/>
        <dbReference type="ChEBI" id="CHEBI:15361"/>
        <dbReference type="ChEBI" id="CHEBI:15378"/>
        <dbReference type="ChEBI" id="CHEBI:29919"/>
        <dbReference type="ChEBI" id="CHEBI:29950"/>
        <dbReference type="ChEBI" id="CHEBI:50058"/>
        <dbReference type="ChEBI" id="CHEBI:57678"/>
        <dbReference type="EC" id="2.8.1.2"/>
    </reaction>
    <physiologicalReaction direction="left-to-right" evidence="5">
        <dbReference type="Rhea" id="RHEA:21741"/>
    </physiologicalReaction>
</comment>
<feature type="domain" description="Rhodanese" evidence="10">
    <location>
        <begin position="166"/>
        <end position="279"/>
    </location>
</feature>
<dbReference type="SMART" id="SM00450">
    <property type="entry name" value="RHOD"/>
    <property type="match status" value="2"/>
</dbReference>
<dbReference type="GO" id="GO:0004792">
    <property type="term" value="F:thiosulfate-cyanide sulfurtransferase activity"/>
    <property type="evidence" value="ECO:0007669"/>
    <property type="project" value="InterPro"/>
</dbReference>
<evidence type="ECO:0000256" key="6">
    <source>
        <dbReference type="ARBA" id="ARBA00066832"/>
    </source>
</evidence>
<dbReference type="EC" id="2.8.1.2" evidence="6"/>
<name>A0A7T7KJT8_9HYPH</name>
<evidence type="ECO:0000256" key="9">
    <source>
        <dbReference type="SAM" id="MobiDB-lite"/>
    </source>
</evidence>
<dbReference type="PANTHER" id="PTHR11364">
    <property type="entry name" value="THIOSULFATE SULFERTANSFERASE"/>
    <property type="match status" value="1"/>
</dbReference>
<evidence type="ECO:0000259" key="10">
    <source>
        <dbReference type="PROSITE" id="PS50206"/>
    </source>
</evidence>
<evidence type="ECO:0000313" key="11">
    <source>
        <dbReference type="EMBL" id="QQM28863.1"/>
    </source>
</evidence>
<reference evidence="11 12" key="1">
    <citation type="submission" date="2020-12" db="EMBL/GenBank/DDBJ databases">
        <authorList>
            <person name="Zheng R.K."/>
            <person name="Sun C.M."/>
        </authorList>
    </citation>
    <scope>NUCLEOTIDE SEQUENCE [LARGE SCALE GENOMIC DNA]</scope>
    <source>
        <strain evidence="11 12">ZRK001</strain>
    </source>
</reference>
<dbReference type="AlphaFoldDB" id="A0A7T7KJT8"/>
<evidence type="ECO:0000256" key="2">
    <source>
        <dbReference type="ARBA" id="ARBA00022490"/>
    </source>
</evidence>
<dbReference type="RefSeq" id="WP_200333479.1">
    <property type="nucleotide sequence ID" value="NZ_CP066786.1"/>
</dbReference>
<dbReference type="NCBIfam" id="NF008557">
    <property type="entry name" value="PRK11493.1"/>
    <property type="match status" value="1"/>
</dbReference>
<evidence type="ECO:0000313" key="12">
    <source>
        <dbReference type="Proteomes" id="UP000596083"/>
    </source>
</evidence>
<dbReference type="InterPro" id="IPR001307">
    <property type="entry name" value="Thiosulphate_STrfase_CS"/>
</dbReference>
<dbReference type="FunFam" id="3.40.250.10:FF:000001">
    <property type="entry name" value="Sulfurtransferase"/>
    <property type="match status" value="1"/>
</dbReference>
<protein>
    <recommendedName>
        <fullName evidence="7">3-mercaptopyruvate sulfurtransferase</fullName>
        <ecNumber evidence="6">2.8.1.2</ecNumber>
    </recommendedName>
    <alternativeName>
        <fullName evidence="8">Rhodanese-like protein</fullName>
    </alternativeName>
</protein>
<organism evidence="11 12">
    <name type="scientific">Martelella lutilitoris</name>
    <dbReference type="NCBI Taxonomy" id="2583532"/>
    <lineage>
        <taxon>Bacteria</taxon>
        <taxon>Pseudomonadati</taxon>
        <taxon>Pseudomonadota</taxon>
        <taxon>Alphaproteobacteria</taxon>
        <taxon>Hyphomicrobiales</taxon>
        <taxon>Aurantimonadaceae</taxon>
        <taxon>Martelella</taxon>
    </lineage>
</organism>
<dbReference type="InterPro" id="IPR001763">
    <property type="entry name" value="Rhodanese-like_dom"/>
</dbReference>
<gene>
    <name evidence="11" type="primary">sseA</name>
    <name evidence="11" type="ORF">JET14_10890</name>
</gene>
<dbReference type="GO" id="GO:0016784">
    <property type="term" value="F:3-mercaptopyruvate sulfurtransferase activity"/>
    <property type="evidence" value="ECO:0007669"/>
    <property type="project" value="UniProtKB-EC"/>
</dbReference>
<keyword evidence="11" id="KW-0670">Pyruvate</keyword>
<dbReference type="InterPro" id="IPR036873">
    <property type="entry name" value="Rhodanese-like_dom_sf"/>
</dbReference>
<evidence type="ECO:0000256" key="7">
    <source>
        <dbReference type="ARBA" id="ARBA00070833"/>
    </source>
</evidence>
<dbReference type="PANTHER" id="PTHR11364:SF27">
    <property type="entry name" value="SULFURTRANSFERASE"/>
    <property type="match status" value="1"/>
</dbReference>
<comment type="subcellular location">
    <subcellularLocation>
        <location evidence="1">Cytoplasm</location>
    </subcellularLocation>
</comment>
<dbReference type="Proteomes" id="UP000596083">
    <property type="component" value="Chromosome"/>
</dbReference>
<keyword evidence="3 11" id="KW-0808">Transferase</keyword>
<evidence type="ECO:0000256" key="5">
    <source>
        <dbReference type="ARBA" id="ARBA00051793"/>
    </source>
</evidence>
<sequence length="283" mass="30469">MSAESRFVVSPDWVTERLNRPGFSVIDASWYLPAHNRDGKAEYAEGHIPGAVFFDHDEIADTTTGLPHSLPAPEFFAAEMGKRGISERHTVVVYDGPGFFSAPRLWWLLRVMGASDVYVLNGGFDGWKAKGHPVETGLPEPQPATFTPRLAAERITSFSAMRDIVASGSRQIADARGPGRFAAEDPEPRPGMRAGHMPGAKNLPAAAFSKDGRFLANDELKALFDDAGIDLDRPVVTSCGSGVTAAIITLALESLGHEDNSLYDGSWSEWGGRDDTAIVTGKA</sequence>
<dbReference type="CDD" id="cd01449">
    <property type="entry name" value="TST_Repeat_2"/>
    <property type="match status" value="1"/>
</dbReference>
<dbReference type="CDD" id="cd01448">
    <property type="entry name" value="TST_Repeat_1"/>
    <property type="match status" value="1"/>
</dbReference>
<accession>A0A7T7KJT8</accession>
<keyword evidence="2" id="KW-0963">Cytoplasm</keyword>
<proteinExistence type="predicted"/>
<dbReference type="SUPFAM" id="SSF52821">
    <property type="entry name" value="Rhodanese/Cell cycle control phosphatase"/>
    <property type="match status" value="2"/>
</dbReference>
<evidence type="ECO:0000256" key="4">
    <source>
        <dbReference type="ARBA" id="ARBA00022737"/>
    </source>
</evidence>
<dbReference type="KEGG" id="mlut:JET14_10890"/>
<dbReference type="GO" id="GO:0005737">
    <property type="term" value="C:cytoplasm"/>
    <property type="evidence" value="ECO:0007669"/>
    <property type="project" value="UniProtKB-SubCell"/>
</dbReference>